<evidence type="ECO:0000313" key="1">
    <source>
        <dbReference type="EMBL" id="QJT41241.1"/>
    </source>
</evidence>
<reference evidence="1 2" key="1">
    <citation type="submission" date="2019-03" db="EMBL/GenBank/DDBJ databases">
        <title>Novel transposon Tn6433 accelerates the dissemination of tet(E) in Aeromonas from aerobic biofilm under oxytetracycline stress.</title>
        <authorList>
            <person name="Shi Y."/>
            <person name="Tian Z."/>
            <person name="Zhang Y."/>
            <person name="Zhang H."/>
            <person name="Yang M."/>
        </authorList>
    </citation>
    <scope>NUCLEOTIDE SEQUENCE [LARGE SCALE GENOMIC DNA]</scope>
    <source>
        <strain evidence="1 2">R50-22</strain>
        <plasmid evidence="2">paeme5</plasmid>
    </source>
</reference>
<name>A0ABX6NZC6_AERME</name>
<dbReference type="Proteomes" id="UP000502657">
    <property type="component" value="Plasmid pAeme5"/>
</dbReference>
<protein>
    <submittedName>
        <fullName evidence="1">Uncharacterized protein</fullName>
    </submittedName>
</protein>
<proteinExistence type="predicted"/>
<evidence type="ECO:0000313" key="2">
    <source>
        <dbReference type="Proteomes" id="UP000502657"/>
    </source>
</evidence>
<geneLocation type="plasmid" evidence="2">
    <name>paeme5</name>
</geneLocation>
<dbReference type="RefSeq" id="WP_171270035.1">
    <property type="nucleotide sequence ID" value="NZ_CP038446.1"/>
</dbReference>
<keyword evidence="1" id="KW-0614">Plasmid</keyword>
<accession>A0ABX6NZC6</accession>
<sequence length="169" mass="18432">MSEQDFAYLTNVYAPLRLEDLLDSICTQNFGVTPPVAKVPTASFSVDGARVGMILAGQLGWVFGVNQDYCTGGELKAVFMASKQIAGVPWVVESKRSIHMMKNGTFEFETMPGFAMVTTPGQQGHYTSGLFVVKGHHRIEAPVNVSRFSSSVELDAVYSPTFFINPALE</sequence>
<gene>
    <name evidence="1" type="ORF">E4188_22340</name>
</gene>
<dbReference type="EMBL" id="CP038449">
    <property type="protein sequence ID" value="QJT41241.1"/>
    <property type="molecule type" value="Genomic_DNA"/>
</dbReference>
<keyword evidence="2" id="KW-1185">Reference proteome</keyword>
<organism evidence="1 2">
    <name type="scientific">Aeromonas media</name>
    <dbReference type="NCBI Taxonomy" id="651"/>
    <lineage>
        <taxon>Bacteria</taxon>
        <taxon>Pseudomonadati</taxon>
        <taxon>Pseudomonadota</taxon>
        <taxon>Gammaproteobacteria</taxon>
        <taxon>Aeromonadales</taxon>
        <taxon>Aeromonadaceae</taxon>
        <taxon>Aeromonas</taxon>
    </lineage>
</organism>